<feature type="domain" description="Imelysin-like" evidence="4">
    <location>
        <begin position="40"/>
        <end position="324"/>
    </location>
</feature>
<sequence>MSNPIKLLGLMSFMLLTQAQAADLSGVKNYLLGNVKTQVAGTAQLQAAADAYYELARSKGFDYARVAKDPRTLGLLQQARIGWKKASPAYENVEGIVAGVESLSEFDLILDAGVAGSEGGEDTVPFDLTLPNGKVLRRPGNLFGVTEGSLWGTEKAFSSRVPFDVNRNGQLEFGELLPDAAVLKAAASKLHAESVRLQRAAQAWTPTRADVFGALAGNVPTVGPVFFEDWKTSRFILGDAANRRDFMVISRLSDLSGNISSWQAMYRGLSPDVRAKDPQLDAQISAGLNDLAAFVRRLVSREAQRRYTPEQAAALQREAQNRATAITGKITQAAALLGTPLQ</sequence>
<feature type="chain" id="PRO_5045033282" evidence="3">
    <location>
        <begin position="22"/>
        <end position="342"/>
    </location>
</feature>
<dbReference type="EMBL" id="JBHSWD010000003">
    <property type="protein sequence ID" value="MFC6592918.1"/>
    <property type="molecule type" value="Genomic_DNA"/>
</dbReference>
<evidence type="ECO:0000259" key="4">
    <source>
        <dbReference type="Pfam" id="PF09375"/>
    </source>
</evidence>
<dbReference type="InterPro" id="IPR018976">
    <property type="entry name" value="Imelysin-like"/>
</dbReference>
<accession>A0ABW1YEZ8</accession>
<dbReference type="InterPro" id="IPR018247">
    <property type="entry name" value="EF_Hand_1_Ca_BS"/>
</dbReference>
<dbReference type="Gene3D" id="1.20.1420.20">
    <property type="entry name" value="M75 peptidase, HXXE motif"/>
    <property type="match status" value="1"/>
</dbReference>
<reference evidence="7" key="2">
    <citation type="journal article" date="2019" name="Int. J. Syst. Evol. Microbiol.">
        <title>The Global Catalogue of Microorganisms (GCM) 10K type strain sequencing project: providing services to taxonomists for standard genome sequencing and annotation.</title>
        <authorList>
            <consortium name="The Broad Institute Genomics Platform"/>
            <consortium name="The Broad Institute Genome Sequencing Center for Infectious Disease"/>
            <person name="Wu L."/>
            <person name="Ma J."/>
        </authorList>
    </citation>
    <scope>NUCLEOTIDE SEQUENCE [LARGE SCALE GENOMIC DNA]</scope>
    <source>
        <strain evidence="7">CGMCC 1.15772</strain>
    </source>
</reference>
<comment type="subcellular location">
    <subcellularLocation>
        <location evidence="1">Cell envelope</location>
    </subcellularLocation>
</comment>
<dbReference type="InterPro" id="IPR038352">
    <property type="entry name" value="Imelysin_sf"/>
</dbReference>
<proteinExistence type="predicted"/>
<protein>
    <submittedName>
        <fullName evidence="5">Imelysin family protein</fullName>
    </submittedName>
</protein>
<dbReference type="EMBL" id="JBHSWD010000003">
    <property type="protein sequence ID" value="MFC6593047.1"/>
    <property type="molecule type" value="Genomic_DNA"/>
</dbReference>
<evidence type="ECO:0000313" key="7">
    <source>
        <dbReference type="Proteomes" id="UP001596297"/>
    </source>
</evidence>
<dbReference type="Pfam" id="PF09375">
    <property type="entry name" value="Peptidase_M75"/>
    <property type="match status" value="1"/>
</dbReference>
<gene>
    <name evidence="5" type="ORF">ACFP81_13525</name>
    <name evidence="6" type="ORF">ACFP81_14220</name>
</gene>
<name>A0ABW1YEZ8_9DEIO</name>
<evidence type="ECO:0000313" key="5">
    <source>
        <dbReference type="EMBL" id="MFC6592918.1"/>
    </source>
</evidence>
<keyword evidence="7" id="KW-1185">Reference proteome</keyword>
<reference evidence="5" key="1">
    <citation type="journal article" date="2014" name="Int. J. Syst. Evol. Microbiol.">
        <title>Complete genome of a new Firmicutes species belonging to the dominant human colonic microbiota ('Ruminococcus bicirculans') reveals two chromosomes and a selective capacity to utilize plant glucans.</title>
        <authorList>
            <consortium name="NISC Comparative Sequencing Program"/>
            <person name="Wegmann U."/>
            <person name="Louis P."/>
            <person name="Goesmann A."/>
            <person name="Henrissat B."/>
            <person name="Duncan S.H."/>
            <person name="Flint H.J."/>
        </authorList>
    </citation>
    <scope>NUCLEOTIDE SEQUENCE</scope>
    <source>
        <strain evidence="5">NBRC 112440</strain>
    </source>
</reference>
<keyword evidence="2 3" id="KW-0732">Signal</keyword>
<evidence type="ECO:0000256" key="3">
    <source>
        <dbReference type="SAM" id="SignalP"/>
    </source>
</evidence>
<organism evidence="5 7">
    <name type="scientific">Deinococcus lacus</name>
    <dbReference type="NCBI Taxonomy" id="392561"/>
    <lineage>
        <taxon>Bacteria</taxon>
        <taxon>Thermotogati</taxon>
        <taxon>Deinococcota</taxon>
        <taxon>Deinococci</taxon>
        <taxon>Deinococcales</taxon>
        <taxon>Deinococcaceae</taxon>
        <taxon>Deinococcus</taxon>
    </lineage>
</organism>
<evidence type="ECO:0000256" key="1">
    <source>
        <dbReference type="ARBA" id="ARBA00004196"/>
    </source>
</evidence>
<comment type="caution">
    <text evidence="5">The sequence shown here is derived from an EMBL/GenBank/DDBJ whole genome shotgun (WGS) entry which is preliminary data.</text>
</comment>
<dbReference type="Proteomes" id="UP001596297">
    <property type="component" value="Unassembled WGS sequence"/>
</dbReference>
<reference evidence="5" key="3">
    <citation type="submission" date="2024-09" db="EMBL/GenBank/DDBJ databases">
        <authorList>
            <person name="Sun Q."/>
            <person name="Mori K."/>
        </authorList>
    </citation>
    <scope>NUCLEOTIDE SEQUENCE</scope>
    <source>
        <strain evidence="5">NBRC 112440</strain>
    </source>
</reference>
<dbReference type="RefSeq" id="WP_380084030.1">
    <property type="nucleotide sequence ID" value="NZ_JBHSWD010000003.1"/>
</dbReference>
<dbReference type="PROSITE" id="PS00018">
    <property type="entry name" value="EF_HAND_1"/>
    <property type="match status" value="1"/>
</dbReference>
<feature type="signal peptide" evidence="3">
    <location>
        <begin position="1"/>
        <end position="21"/>
    </location>
</feature>
<evidence type="ECO:0000313" key="6">
    <source>
        <dbReference type="EMBL" id="MFC6593047.1"/>
    </source>
</evidence>
<evidence type="ECO:0000256" key="2">
    <source>
        <dbReference type="ARBA" id="ARBA00022729"/>
    </source>
</evidence>